<protein>
    <submittedName>
        <fullName evidence="1">Uncharacterized protein</fullName>
    </submittedName>
</protein>
<reference evidence="2" key="1">
    <citation type="journal article" date="2024" name="IScience">
        <title>Strigolactones Initiate the Formation of Haustorium-like Structures in Castilleja.</title>
        <authorList>
            <person name="Buerger M."/>
            <person name="Peterson D."/>
            <person name="Chory J."/>
        </authorList>
    </citation>
    <scope>NUCLEOTIDE SEQUENCE [LARGE SCALE GENOMIC DNA]</scope>
</reference>
<organism evidence="1 2">
    <name type="scientific">Castilleja foliolosa</name>
    <dbReference type="NCBI Taxonomy" id="1961234"/>
    <lineage>
        <taxon>Eukaryota</taxon>
        <taxon>Viridiplantae</taxon>
        <taxon>Streptophyta</taxon>
        <taxon>Embryophyta</taxon>
        <taxon>Tracheophyta</taxon>
        <taxon>Spermatophyta</taxon>
        <taxon>Magnoliopsida</taxon>
        <taxon>eudicotyledons</taxon>
        <taxon>Gunneridae</taxon>
        <taxon>Pentapetalae</taxon>
        <taxon>asterids</taxon>
        <taxon>lamiids</taxon>
        <taxon>Lamiales</taxon>
        <taxon>Orobanchaceae</taxon>
        <taxon>Pedicularideae</taxon>
        <taxon>Castillejinae</taxon>
        <taxon>Castilleja</taxon>
    </lineage>
</organism>
<name>A0ABD3CZT8_9LAMI</name>
<dbReference type="AlphaFoldDB" id="A0ABD3CZT8"/>
<evidence type="ECO:0000313" key="1">
    <source>
        <dbReference type="EMBL" id="KAL3634801.1"/>
    </source>
</evidence>
<keyword evidence="2" id="KW-1185">Reference proteome</keyword>
<accession>A0ABD3CZT8</accession>
<sequence length="67" mass="7308">MSDSFVRKTKTGSIIVNKEVDTDLEKGVTTITIKGPAELAFNVDGGGGIASLWKNMTTPDWYLTIFQ</sequence>
<evidence type="ECO:0000313" key="2">
    <source>
        <dbReference type="Proteomes" id="UP001632038"/>
    </source>
</evidence>
<gene>
    <name evidence="1" type="ORF">CASFOL_021855</name>
</gene>
<dbReference type="Proteomes" id="UP001632038">
    <property type="component" value="Unassembled WGS sequence"/>
</dbReference>
<dbReference type="EMBL" id="JAVIJP010000028">
    <property type="protein sequence ID" value="KAL3634801.1"/>
    <property type="molecule type" value="Genomic_DNA"/>
</dbReference>
<comment type="caution">
    <text evidence="1">The sequence shown here is derived from an EMBL/GenBank/DDBJ whole genome shotgun (WGS) entry which is preliminary data.</text>
</comment>
<proteinExistence type="predicted"/>